<dbReference type="FunCoup" id="L8YCL4">
    <property type="interactions" value="524"/>
</dbReference>
<dbReference type="Pfam" id="PF15750">
    <property type="entry name" value="UBZ_FAAP20"/>
    <property type="match status" value="1"/>
</dbReference>
<evidence type="ECO:0000256" key="1">
    <source>
        <dbReference type="SAM" id="MobiDB-lite"/>
    </source>
</evidence>
<dbReference type="GO" id="GO:0070530">
    <property type="term" value="F:K63-linked polyubiquitin modification-dependent protein binding"/>
    <property type="evidence" value="ECO:0007669"/>
    <property type="project" value="TreeGrafter"/>
</dbReference>
<evidence type="ECO:0000259" key="2">
    <source>
        <dbReference type="PROSITE" id="PS51906"/>
    </source>
</evidence>
<dbReference type="InParanoid" id="L8YCL4"/>
<dbReference type="PANTHER" id="PTHR37862">
    <property type="entry name" value="FANCONI ANEMIA CORE COMPLEX-ASSOCIATED PROTEIN 20"/>
    <property type="match status" value="1"/>
</dbReference>
<evidence type="ECO:0000313" key="3">
    <source>
        <dbReference type="EMBL" id="ELV14163.1"/>
    </source>
</evidence>
<dbReference type="PANTHER" id="PTHR37862:SF1">
    <property type="entry name" value="FANCONI ANEMIA CORE COMPLEX-ASSOCIATED PROTEIN 20"/>
    <property type="match status" value="1"/>
</dbReference>
<reference evidence="4" key="1">
    <citation type="submission" date="2012-07" db="EMBL/GenBank/DDBJ databases">
        <title>Genome of the Chinese tree shrew, a rising model animal genetically related to primates.</title>
        <authorList>
            <person name="Zhang G."/>
            <person name="Fan Y."/>
            <person name="Yao Y."/>
            <person name="Huang Z."/>
        </authorList>
    </citation>
    <scope>NUCLEOTIDE SEQUENCE [LARGE SCALE GENOMIC DNA]</scope>
</reference>
<feature type="region of interest" description="Disordered" evidence="1">
    <location>
        <begin position="68"/>
        <end position="116"/>
    </location>
</feature>
<keyword evidence="4" id="KW-1185">Reference proteome</keyword>
<dbReference type="GO" id="GO:0043130">
    <property type="term" value="F:ubiquitin binding"/>
    <property type="evidence" value="ECO:0007669"/>
    <property type="project" value="InterPro"/>
</dbReference>
<dbReference type="GO" id="GO:0006974">
    <property type="term" value="P:DNA damage response"/>
    <property type="evidence" value="ECO:0007669"/>
    <property type="project" value="TreeGrafter"/>
</dbReference>
<proteinExistence type="predicted"/>
<protein>
    <recommendedName>
        <fullName evidence="2">UBZ2-type domain-containing protein</fullName>
    </recommendedName>
</protein>
<gene>
    <name evidence="3" type="ORF">TREES_T100021105</name>
</gene>
<dbReference type="GO" id="GO:0043240">
    <property type="term" value="C:Fanconi anaemia nuclear complex"/>
    <property type="evidence" value="ECO:0007669"/>
    <property type="project" value="TreeGrafter"/>
</dbReference>
<dbReference type="Proteomes" id="UP000011518">
    <property type="component" value="Unassembled WGS sequence"/>
</dbReference>
<dbReference type="InterPro" id="IPR031491">
    <property type="entry name" value="FANCA_interact"/>
</dbReference>
<evidence type="ECO:0000313" key="4">
    <source>
        <dbReference type="Proteomes" id="UP000011518"/>
    </source>
</evidence>
<name>L8YCL4_TUPCH</name>
<dbReference type="InterPro" id="IPR052689">
    <property type="entry name" value="FA_core_complex_assoc"/>
</dbReference>
<dbReference type="InterPro" id="IPR031490">
    <property type="entry name" value="UBZ2_FAAP20"/>
</dbReference>
<sequence length="158" mass="16969">MLPRQLSEGSDEREQLWADLLRTARADLTPDGELPPLPTFPDQEPRHSPECTESPEVFTMGSKTFSWMPFPPAPRGPGDSRLLCALGEPSGSPAGPSQGQPVPDAGGTPSGEQLSVEGTSTLQSCPMCQKEFHPGLAQLDMDSHLAQCLAESTEDLVW</sequence>
<dbReference type="PROSITE" id="PS51906">
    <property type="entry name" value="ZF_UBZ2"/>
    <property type="match status" value="1"/>
</dbReference>
<dbReference type="AlphaFoldDB" id="L8YCL4"/>
<feature type="region of interest" description="Disordered" evidence="1">
    <location>
        <begin position="23"/>
        <end position="56"/>
    </location>
</feature>
<feature type="domain" description="UBZ2-type" evidence="2">
    <location>
        <begin position="122"/>
        <end position="158"/>
    </location>
</feature>
<dbReference type="STRING" id="246437.L8YCL4"/>
<dbReference type="eggNOG" id="ENOG502SE5R">
    <property type="taxonomic scope" value="Eukaryota"/>
</dbReference>
<dbReference type="EMBL" id="KB359307">
    <property type="protein sequence ID" value="ELV14163.1"/>
    <property type="molecule type" value="Genomic_DNA"/>
</dbReference>
<organism evidence="3 4">
    <name type="scientific">Tupaia chinensis</name>
    <name type="common">Chinese tree shrew</name>
    <name type="synonym">Tupaia belangeri chinensis</name>
    <dbReference type="NCBI Taxonomy" id="246437"/>
    <lineage>
        <taxon>Eukaryota</taxon>
        <taxon>Metazoa</taxon>
        <taxon>Chordata</taxon>
        <taxon>Craniata</taxon>
        <taxon>Vertebrata</taxon>
        <taxon>Euteleostomi</taxon>
        <taxon>Mammalia</taxon>
        <taxon>Eutheria</taxon>
        <taxon>Euarchontoglires</taxon>
        <taxon>Scandentia</taxon>
        <taxon>Tupaiidae</taxon>
        <taxon>Tupaia</taxon>
    </lineage>
</organism>
<reference evidence="4" key="2">
    <citation type="journal article" date="2013" name="Nat. Commun.">
        <title>Genome of the Chinese tree shrew.</title>
        <authorList>
            <person name="Fan Y."/>
            <person name="Huang Z.Y."/>
            <person name="Cao C.C."/>
            <person name="Chen C.S."/>
            <person name="Chen Y.X."/>
            <person name="Fan D.D."/>
            <person name="He J."/>
            <person name="Hou H.L."/>
            <person name="Hu L."/>
            <person name="Hu X.T."/>
            <person name="Jiang X.T."/>
            <person name="Lai R."/>
            <person name="Lang Y.S."/>
            <person name="Liang B."/>
            <person name="Liao S.G."/>
            <person name="Mu D."/>
            <person name="Ma Y.Y."/>
            <person name="Niu Y.Y."/>
            <person name="Sun X.Q."/>
            <person name="Xia J.Q."/>
            <person name="Xiao J."/>
            <person name="Xiong Z.Q."/>
            <person name="Xu L."/>
            <person name="Yang L."/>
            <person name="Zhang Y."/>
            <person name="Zhao W."/>
            <person name="Zhao X.D."/>
            <person name="Zheng Y.T."/>
            <person name="Zhou J.M."/>
            <person name="Zhu Y.B."/>
            <person name="Zhang G.J."/>
            <person name="Wang J."/>
            <person name="Yao Y.G."/>
        </authorList>
    </citation>
    <scope>NUCLEOTIDE SEQUENCE [LARGE SCALE GENOMIC DNA]</scope>
</reference>
<accession>L8YCL4</accession>
<dbReference type="Pfam" id="PF15751">
    <property type="entry name" value="FANCA_interact"/>
    <property type="match status" value="1"/>
</dbReference>